<gene>
    <name evidence="10" type="ORF">FJV41_01095</name>
</gene>
<evidence type="ECO:0000256" key="4">
    <source>
        <dbReference type="ARBA" id="ARBA00022695"/>
    </source>
</evidence>
<evidence type="ECO:0000256" key="6">
    <source>
        <dbReference type="ARBA" id="ARBA00023134"/>
    </source>
</evidence>
<sequence>MALYPVIMAGGSGTRFWPLSRQARPKQFLPLASKLPLITDTAARLKGLSTVKNTFIVCGPLHAKAAAKLVKGLPKANILVEPVARNTAPAIALAAVHVAARDPKGIMVVLPSDHHVADVPGFKRTLEEAARIAEGGHIVTLGIQPNRPETGYGYIQVGDALSGGGRSVKAFKEKPDTQTAKAYVSSGEYLWNGGIFVFRADVILAAFEQHMPEMKKGLAALSKAAGKRTFGPVLKKVFPKLPSISIDYGVMEKASNIAVLPGDFGWSDVGSFAAIPEVRPADENGNVISGASAVVVDCKGCVVLADKRPLAVVGLTDVVVVDSGDAVLVVPREKSQDVRKVVEALKARKLQKYL</sequence>
<evidence type="ECO:0000313" key="10">
    <source>
        <dbReference type="EMBL" id="TQF17776.1"/>
    </source>
</evidence>
<dbReference type="GO" id="GO:0005525">
    <property type="term" value="F:GTP binding"/>
    <property type="evidence" value="ECO:0007669"/>
    <property type="project" value="UniProtKB-KW"/>
</dbReference>
<dbReference type="AlphaFoldDB" id="A0A540X900"/>
<comment type="catalytic activity">
    <reaction evidence="7">
        <text>alpha-D-mannose 1-phosphate + GTP + H(+) = GDP-alpha-D-mannose + diphosphate</text>
        <dbReference type="Rhea" id="RHEA:15229"/>
        <dbReference type="ChEBI" id="CHEBI:15378"/>
        <dbReference type="ChEBI" id="CHEBI:33019"/>
        <dbReference type="ChEBI" id="CHEBI:37565"/>
        <dbReference type="ChEBI" id="CHEBI:57527"/>
        <dbReference type="ChEBI" id="CHEBI:58409"/>
        <dbReference type="EC" id="2.7.7.13"/>
    </reaction>
</comment>
<dbReference type="OrthoDB" id="9806359at2"/>
<proteinExistence type="inferred from homology"/>
<feature type="domain" description="MannoseP isomerase/GMP-like beta-helix" evidence="9">
    <location>
        <begin position="293"/>
        <end position="345"/>
    </location>
</feature>
<dbReference type="Proteomes" id="UP000315369">
    <property type="component" value="Unassembled WGS sequence"/>
</dbReference>
<keyword evidence="3 10" id="KW-0808">Transferase</keyword>
<dbReference type="RefSeq" id="WP_141640497.1">
    <property type="nucleotide sequence ID" value="NZ_VIFM01000003.1"/>
</dbReference>
<dbReference type="GO" id="GO:0004475">
    <property type="term" value="F:mannose-1-phosphate guanylyltransferase (GTP) activity"/>
    <property type="evidence" value="ECO:0007669"/>
    <property type="project" value="UniProtKB-EC"/>
</dbReference>
<dbReference type="Pfam" id="PF00483">
    <property type="entry name" value="NTP_transferase"/>
    <property type="match status" value="1"/>
</dbReference>
<keyword evidence="6" id="KW-0342">GTP-binding</keyword>
<comment type="caution">
    <text evidence="10">The sequence shown here is derived from an EMBL/GenBank/DDBJ whole genome shotgun (WGS) entry which is preliminary data.</text>
</comment>
<evidence type="ECO:0000256" key="2">
    <source>
        <dbReference type="ARBA" id="ARBA00012387"/>
    </source>
</evidence>
<name>A0A540X900_9BACT</name>
<accession>A0A540X900</accession>
<dbReference type="EMBL" id="VIFM01000003">
    <property type="protein sequence ID" value="TQF17776.1"/>
    <property type="molecule type" value="Genomic_DNA"/>
</dbReference>
<dbReference type="Pfam" id="PF22640">
    <property type="entry name" value="ManC_GMP_beta-helix"/>
    <property type="match status" value="1"/>
</dbReference>
<dbReference type="SUPFAM" id="SSF159283">
    <property type="entry name" value="Guanosine diphospho-D-mannose pyrophosphorylase/mannose-6-phosphate isomerase linker domain"/>
    <property type="match status" value="1"/>
</dbReference>
<keyword evidence="4 10" id="KW-0548">Nucleotidyltransferase</keyword>
<dbReference type="InterPro" id="IPR049577">
    <property type="entry name" value="GMPP_N"/>
</dbReference>
<organism evidence="10 11">
    <name type="scientific">Myxococcus llanfairpwllgwyngyllgogerychwyrndrobwllllantysiliogogogochensis</name>
    <dbReference type="NCBI Taxonomy" id="2590453"/>
    <lineage>
        <taxon>Bacteria</taxon>
        <taxon>Pseudomonadati</taxon>
        <taxon>Myxococcota</taxon>
        <taxon>Myxococcia</taxon>
        <taxon>Myxococcales</taxon>
        <taxon>Cystobacterineae</taxon>
        <taxon>Myxococcaceae</taxon>
        <taxon>Myxococcus</taxon>
    </lineage>
</organism>
<dbReference type="FunFam" id="3.90.550.10:FF:000046">
    <property type="entry name" value="Mannose-1-phosphate guanylyltransferase (GDP)"/>
    <property type="match status" value="1"/>
</dbReference>
<dbReference type="InterPro" id="IPR005835">
    <property type="entry name" value="NTP_transferase_dom"/>
</dbReference>
<dbReference type="InterPro" id="IPR029044">
    <property type="entry name" value="Nucleotide-diphossugar_trans"/>
</dbReference>
<dbReference type="PANTHER" id="PTHR46390:SF1">
    <property type="entry name" value="MANNOSE-1-PHOSPHATE GUANYLYLTRANSFERASE"/>
    <property type="match status" value="1"/>
</dbReference>
<keyword evidence="11" id="KW-1185">Reference proteome</keyword>
<dbReference type="PANTHER" id="PTHR46390">
    <property type="entry name" value="MANNOSE-1-PHOSPHATE GUANYLYLTRANSFERASE"/>
    <property type="match status" value="1"/>
</dbReference>
<evidence type="ECO:0000256" key="1">
    <source>
        <dbReference type="ARBA" id="ARBA00006115"/>
    </source>
</evidence>
<dbReference type="EC" id="2.7.7.13" evidence="2"/>
<evidence type="ECO:0000256" key="5">
    <source>
        <dbReference type="ARBA" id="ARBA00022741"/>
    </source>
</evidence>
<evidence type="ECO:0000256" key="7">
    <source>
        <dbReference type="ARBA" id="ARBA00047343"/>
    </source>
</evidence>
<dbReference type="CDD" id="cd02509">
    <property type="entry name" value="GDP-M1P_Guanylyltransferase"/>
    <property type="match status" value="1"/>
</dbReference>
<evidence type="ECO:0000259" key="8">
    <source>
        <dbReference type="Pfam" id="PF00483"/>
    </source>
</evidence>
<dbReference type="InterPro" id="IPR054566">
    <property type="entry name" value="ManC/GMP-like_b-helix"/>
</dbReference>
<dbReference type="GO" id="GO:0009298">
    <property type="term" value="P:GDP-mannose biosynthetic process"/>
    <property type="evidence" value="ECO:0007669"/>
    <property type="project" value="TreeGrafter"/>
</dbReference>
<keyword evidence="5" id="KW-0547">Nucleotide-binding</keyword>
<feature type="domain" description="Nucleotidyl transferase" evidence="8">
    <location>
        <begin position="5"/>
        <end position="283"/>
    </location>
</feature>
<dbReference type="Gene3D" id="3.90.550.10">
    <property type="entry name" value="Spore Coat Polysaccharide Biosynthesis Protein SpsA, Chain A"/>
    <property type="match status" value="1"/>
</dbReference>
<protein>
    <recommendedName>
        <fullName evidence="2">mannose-1-phosphate guanylyltransferase</fullName>
        <ecNumber evidence="2">2.7.7.13</ecNumber>
    </recommendedName>
</protein>
<reference evidence="10 11" key="1">
    <citation type="submission" date="2019-06" db="EMBL/GenBank/DDBJ databases">
        <authorList>
            <person name="Livingstone P."/>
            <person name="Whitworth D."/>
        </authorList>
    </citation>
    <scope>NUCLEOTIDE SEQUENCE [LARGE SCALE GENOMIC DNA]</scope>
    <source>
        <strain evidence="10 11">AM401</strain>
    </source>
</reference>
<comment type="similarity">
    <text evidence="1">Belongs to the mannose-6-phosphate isomerase type 2 family.</text>
</comment>
<dbReference type="InterPro" id="IPR051161">
    <property type="entry name" value="Mannose-6P_isomerase_type2"/>
</dbReference>
<evidence type="ECO:0000256" key="3">
    <source>
        <dbReference type="ARBA" id="ARBA00022679"/>
    </source>
</evidence>
<evidence type="ECO:0000259" key="9">
    <source>
        <dbReference type="Pfam" id="PF22640"/>
    </source>
</evidence>
<evidence type="ECO:0000313" key="11">
    <source>
        <dbReference type="Proteomes" id="UP000315369"/>
    </source>
</evidence>
<dbReference type="SUPFAM" id="SSF53448">
    <property type="entry name" value="Nucleotide-diphospho-sugar transferases"/>
    <property type="match status" value="1"/>
</dbReference>